<dbReference type="GO" id="GO:0003700">
    <property type="term" value="F:DNA-binding transcription factor activity"/>
    <property type="evidence" value="ECO:0007669"/>
    <property type="project" value="InterPro"/>
</dbReference>
<evidence type="ECO:0000256" key="3">
    <source>
        <dbReference type="ARBA" id="ARBA00023163"/>
    </source>
</evidence>
<accession>A0A242MTJ6</accession>
<sequence length="328" mass="36206">MLESRDLLRQNPSIMLDPFSDFLSLMNARSIISGGLVAGGAWAINFPRADTVKFWGVVRGSCWLLLEDDTAPARIESGDVFLLCAPRSHVLGSDLAAERVDLADVLEGRIGAVVHHGDGDDFFMIGGKVELSAASSQFLLEALPPLIHVRGTSRQAQPLGWLLEQLVRERRDALPGVHIASNQLAHLMFIQILRAHFEAGGFQPAGWLRALSDKRLVPVLQLMHGDPGRVWQLRELAQAASMSRATFAAYFKTVAGMSPLSYLTKWRMHLAQRALLESRMHVNVLARSLGYTSESAFSNAFRRIVGCSPKDFRQQAAKDVVIEDKVEV</sequence>
<dbReference type="Pfam" id="PF12852">
    <property type="entry name" value="Cupin_6"/>
    <property type="match status" value="1"/>
</dbReference>
<keyword evidence="1" id="KW-0805">Transcription regulation</keyword>
<evidence type="ECO:0000256" key="1">
    <source>
        <dbReference type="ARBA" id="ARBA00023015"/>
    </source>
</evidence>
<dbReference type="AlphaFoldDB" id="A0A242MTJ6"/>
<dbReference type="Proteomes" id="UP000195221">
    <property type="component" value="Unassembled WGS sequence"/>
</dbReference>
<dbReference type="InterPro" id="IPR009057">
    <property type="entry name" value="Homeodomain-like_sf"/>
</dbReference>
<dbReference type="Gene3D" id="1.10.10.60">
    <property type="entry name" value="Homeodomain-like"/>
    <property type="match status" value="2"/>
</dbReference>
<organism evidence="5 6">
    <name type="scientific">Caballeronia sordidicola</name>
    <name type="common">Burkholderia sordidicola</name>
    <dbReference type="NCBI Taxonomy" id="196367"/>
    <lineage>
        <taxon>Bacteria</taxon>
        <taxon>Pseudomonadati</taxon>
        <taxon>Pseudomonadota</taxon>
        <taxon>Betaproteobacteria</taxon>
        <taxon>Burkholderiales</taxon>
        <taxon>Burkholderiaceae</taxon>
        <taxon>Caballeronia</taxon>
    </lineage>
</organism>
<dbReference type="GO" id="GO:0043565">
    <property type="term" value="F:sequence-specific DNA binding"/>
    <property type="evidence" value="ECO:0007669"/>
    <property type="project" value="InterPro"/>
</dbReference>
<protein>
    <submittedName>
        <fullName evidence="5">Transcriptional regulator, AraC family</fullName>
    </submittedName>
</protein>
<reference evidence="5 6" key="1">
    <citation type="submission" date="2017-03" db="EMBL/GenBank/DDBJ databases">
        <title>Genome analysis of strain PAMC 26577.</title>
        <authorList>
            <person name="Oh H.-M."/>
            <person name="Yang J.-A."/>
        </authorList>
    </citation>
    <scope>NUCLEOTIDE SEQUENCE [LARGE SCALE GENOMIC DNA]</scope>
    <source>
        <strain evidence="5 6">PAMC 26577</strain>
    </source>
</reference>
<dbReference type="PRINTS" id="PR00032">
    <property type="entry name" value="HTHARAC"/>
</dbReference>
<comment type="caution">
    <text evidence="5">The sequence shown here is derived from an EMBL/GenBank/DDBJ whole genome shotgun (WGS) entry which is preliminary data.</text>
</comment>
<evidence type="ECO:0000313" key="5">
    <source>
        <dbReference type="EMBL" id="OTP74577.1"/>
    </source>
</evidence>
<gene>
    <name evidence="5" type="ORF">PAMC26577_14870</name>
</gene>
<dbReference type="InterPro" id="IPR018062">
    <property type="entry name" value="HTH_AraC-typ_CS"/>
</dbReference>
<dbReference type="PANTHER" id="PTHR46796:SF7">
    <property type="entry name" value="ARAC FAMILY TRANSCRIPTIONAL REGULATOR"/>
    <property type="match status" value="1"/>
</dbReference>
<dbReference type="InterPro" id="IPR032783">
    <property type="entry name" value="AraC_lig"/>
</dbReference>
<dbReference type="Pfam" id="PF12833">
    <property type="entry name" value="HTH_18"/>
    <property type="match status" value="1"/>
</dbReference>
<feature type="domain" description="HTH araC/xylS-type" evidence="4">
    <location>
        <begin position="217"/>
        <end position="315"/>
    </location>
</feature>
<dbReference type="PANTHER" id="PTHR46796">
    <property type="entry name" value="HTH-TYPE TRANSCRIPTIONAL ACTIVATOR RHAS-RELATED"/>
    <property type="match status" value="1"/>
</dbReference>
<proteinExistence type="predicted"/>
<evidence type="ECO:0000313" key="6">
    <source>
        <dbReference type="Proteomes" id="UP000195221"/>
    </source>
</evidence>
<dbReference type="SMART" id="SM00342">
    <property type="entry name" value="HTH_ARAC"/>
    <property type="match status" value="1"/>
</dbReference>
<dbReference type="InterPro" id="IPR050204">
    <property type="entry name" value="AraC_XylS_family_regulators"/>
</dbReference>
<dbReference type="PROSITE" id="PS01124">
    <property type="entry name" value="HTH_ARAC_FAMILY_2"/>
    <property type="match status" value="1"/>
</dbReference>
<dbReference type="RefSeq" id="WP_069638387.1">
    <property type="nucleotide sequence ID" value="NZ_MSRG01000055.1"/>
</dbReference>
<dbReference type="InterPro" id="IPR018060">
    <property type="entry name" value="HTH_AraC"/>
</dbReference>
<keyword evidence="2" id="KW-0238">DNA-binding</keyword>
<keyword evidence="3" id="KW-0804">Transcription</keyword>
<name>A0A242MTJ6_CABSO</name>
<dbReference type="SUPFAM" id="SSF46689">
    <property type="entry name" value="Homeodomain-like"/>
    <property type="match status" value="2"/>
</dbReference>
<dbReference type="InterPro" id="IPR020449">
    <property type="entry name" value="Tscrpt_reg_AraC-type_HTH"/>
</dbReference>
<evidence type="ECO:0000256" key="2">
    <source>
        <dbReference type="ARBA" id="ARBA00023125"/>
    </source>
</evidence>
<dbReference type="EMBL" id="NBTZ01000060">
    <property type="protein sequence ID" value="OTP74577.1"/>
    <property type="molecule type" value="Genomic_DNA"/>
</dbReference>
<dbReference type="PROSITE" id="PS00041">
    <property type="entry name" value="HTH_ARAC_FAMILY_1"/>
    <property type="match status" value="1"/>
</dbReference>
<evidence type="ECO:0000259" key="4">
    <source>
        <dbReference type="PROSITE" id="PS01124"/>
    </source>
</evidence>